<keyword evidence="2" id="KW-0560">Oxidoreductase</keyword>
<proteinExistence type="predicted"/>
<evidence type="ECO:0000313" key="6">
    <source>
        <dbReference type="EMBL" id="KAK2076008.1"/>
    </source>
</evidence>
<dbReference type="GO" id="GO:0009062">
    <property type="term" value="P:fatty acid catabolic process"/>
    <property type="evidence" value="ECO:0007669"/>
    <property type="project" value="InterPro"/>
</dbReference>
<evidence type="ECO:0000256" key="4">
    <source>
        <dbReference type="ARBA" id="ARBA00048009"/>
    </source>
</evidence>
<protein>
    <recommendedName>
        <fullName evidence="3">2,4-dienoyl-CoA reductase [(3E)-enoyl-CoA-producing]</fullName>
        <ecNumber evidence="3">1.3.1.124</ecNumber>
    </recommendedName>
</protein>
<organism evidence="6 7">
    <name type="scientific">Prototheca wickerhamii</name>
    <dbReference type="NCBI Taxonomy" id="3111"/>
    <lineage>
        <taxon>Eukaryota</taxon>
        <taxon>Viridiplantae</taxon>
        <taxon>Chlorophyta</taxon>
        <taxon>core chlorophytes</taxon>
        <taxon>Trebouxiophyceae</taxon>
        <taxon>Chlorellales</taxon>
        <taxon>Chlorellaceae</taxon>
        <taxon>Prototheca</taxon>
    </lineage>
</organism>
<evidence type="ECO:0000256" key="2">
    <source>
        <dbReference type="ARBA" id="ARBA00023002"/>
    </source>
</evidence>
<dbReference type="GO" id="GO:0005777">
    <property type="term" value="C:peroxisome"/>
    <property type="evidence" value="ECO:0007669"/>
    <property type="project" value="TreeGrafter"/>
</dbReference>
<keyword evidence="1" id="KW-0521">NADP</keyword>
<dbReference type="InterPro" id="IPR045017">
    <property type="entry name" value="DECR2-like"/>
</dbReference>
<dbReference type="AlphaFoldDB" id="A0AAD9MKA4"/>
<dbReference type="PANTHER" id="PTHR43296">
    <property type="entry name" value="PEROXISOMAL 2,4-DIENOYL-COA REDUCTASE"/>
    <property type="match status" value="1"/>
</dbReference>
<evidence type="ECO:0000256" key="3">
    <source>
        <dbReference type="ARBA" id="ARBA00026117"/>
    </source>
</evidence>
<evidence type="ECO:0000256" key="1">
    <source>
        <dbReference type="ARBA" id="ARBA00022857"/>
    </source>
</evidence>
<evidence type="ECO:0000313" key="7">
    <source>
        <dbReference type="Proteomes" id="UP001255856"/>
    </source>
</evidence>
<dbReference type="CDD" id="cd05369">
    <property type="entry name" value="TER_DECR_SDR_a"/>
    <property type="match status" value="1"/>
</dbReference>
<dbReference type="InterPro" id="IPR002347">
    <property type="entry name" value="SDR_fam"/>
</dbReference>
<dbReference type="FunFam" id="3.40.50.720:FF:000084">
    <property type="entry name" value="Short-chain dehydrogenase reductase"/>
    <property type="match status" value="1"/>
</dbReference>
<comment type="caution">
    <text evidence="6">The sequence shown here is derived from an EMBL/GenBank/DDBJ whole genome shotgun (WGS) entry which is preliminary data.</text>
</comment>
<dbReference type="Proteomes" id="UP001255856">
    <property type="component" value="Unassembled WGS sequence"/>
</dbReference>
<dbReference type="SUPFAM" id="SSF51735">
    <property type="entry name" value="NAD(P)-binding Rossmann-fold domains"/>
    <property type="match status" value="1"/>
</dbReference>
<dbReference type="InterPro" id="IPR036291">
    <property type="entry name" value="NAD(P)-bd_dom_sf"/>
</dbReference>
<dbReference type="GO" id="GO:0008670">
    <property type="term" value="F:2,4-dienoyl-CoA reductase (NADPH) activity"/>
    <property type="evidence" value="ECO:0007669"/>
    <property type="project" value="InterPro"/>
</dbReference>
<accession>A0AAD9MKA4</accession>
<reference evidence="6" key="1">
    <citation type="submission" date="2021-01" db="EMBL/GenBank/DDBJ databases">
        <authorList>
            <person name="Eckstrom K.M.E."/>
        </authorList>
    </citation>
    <scope>NUCLEOTIDE SEQUENCE</scope>
    <source>
        <strain evidence="6">UVCC 0001</strain>
    </source>
</reference>
<dbReference type="PANTHER" id="PTHR43296:SF2">
    <property type="entry name" value="PEROXISOMAL 2,4-DIENOYL-COA REDUCTASE [(3E)-ENOYL-COA-PRODUCING]"/>
    <property type="match status" value="1"/>
</dbReference>
<name>A0AAD9MKA4_PROWI</name>
<gene>
    <name evidence="6" type="ORF">QBZ16_001344</name>
</gene>
<dbReference type="Pfam" id="PF13561">
    <property type="entry name" value="adh_short_C2"/>
    <property type="match status" value="1"/>
</dbReference>
<comment type="catalytic activity">
    <reaction evidence="4">
        <text>a (2E,4E)-dienoyl-CoA + NADPH + H(+) = a 4,5-saturated-(3E)-enoyl-CoA + NADP(+)</text>
        <dbReference type="Rhea" id="RHEA:45912"/>
        <dbReference type="ChEBI" id="CHEBI:15378"/>
        <dbReference type="ChEBI" id="CHEBI:57783"/>
        <dbReference type="ChEBI" id="CHEBI:58349"/>
        <dbReference type="ChEBI" id="CHEBI:85101"/>
        <dbReference type="ChEBI" id="CHEBI:85493"/>
        <dbReference type="EC" id="1.3.1.124"/>
    </reaction>
</comment>
<sequence>MASPFRPDVLKGKVALVTGGGSGIGFEITRQLGLHGAKVVISGRRKEVLENATASLRNEGIDASFVQGDVRKYESCEAMVAGAVKQYGRLDILVNCAAGNFLALPEELSSNGFRTVLEIDTLGTFNVSRAAFAALRDSGAGRVINISATLHHGATWFQAHASAAKAAIDSLTRSLALEWGSFGIRVNGVAPGPIRGTAGMEKLAPGAGGALNDAAVARIPLGHMGEKEDIALACVYLSSPAGRFVSGHTMVVDGAESLHKEQIVPRAMVSSVSRGVEGKSRKVGIGGSKL</sequence>
<dbReference type="EMBL" id="JASFZW010000012">
    <property type="protein sequence ID" value="KAK2076008.1"/>
    <property type="molecule type" value="Genomic_DNA"/>
</dbReference>
<comment type="catalytic activity">
    <reaction evidence="5">
        <text>a (2E,4Z)-dienoyl-CoA + NADPH + H(+) = a 4,5-saturated-(3E)-enoyl-CoA + NADP(+)</text>
        <dbReference type="Rhea" id="RHEA:61892"/>
        <dbReference type="ChEBI" id="CHEBI:15378"/>
        <dbReference type="ChEBI" id="CHEBI:57783"/>
        <dbReference type="ChEBI" id="CHEBI:58349"/>
        <dbReference type="ChEBI" id="CHEBI:85099"/>
        <dbReference type="ChEBI" id="CHEBI:85493"/>
        <dbReference type="EC" id="1.3.1.124"/>
    </reaction>
</comment>
<dbReference type="EC" id="1.3.1.124" evidence="3"/>
<dbReference type="Gene3D" id="3.40.50.720">
    <property type="entry name" value="NAD(P)-binding Rossmann-like Domain"/>
    <property type="match status" value="1"/>
</dbReference>
<dbReference type="PRINTS" id="PR00080">
    <property type="entry name" value="SDRFAMILY"/>
</dbReference>
<evidence type="ECO:0000256" key="5">
    <source>
        <dbReference type="ARBA" id="ARBA00048340"/>
    </source>
</evidence>
<keyword evidence="7" id="KW-1185">Reference proteome</keyword>
<dbReference type="PRINTS" id="PR00081">
    <property type="entry name" value="GDHRDH"/>
</dbReference>